<dbReference type="AlphaFoldDB" id="A0A6C0K528"/>
<dbReference type="InterPro" id="IPR000182">
    <property type="entry name" value="GNAT_dom"/>
</dbReference>
<organism evidence="2">
    <name type="scientific">viral metagenome</name>
    <dbReference type="NCBI Taxonomy" id="1070528"/>
    <lineage>
        <taxon>unclassified sequences</taxon>
        <taxon>metagenomes</taxon>
        <taxon>organismal metagenomes</taxon>
    </lineage>
</organism>
<dbReference type="SUPFAM" id="SSF55729">
    <property type="entry name" value="Acyl-CoA N-acyltransferases (Nat)"/>
    <property type="match status" value="1"/>
</dbReference>
<evidence type="ECO:0000259" key="1">
    <source>
        <dbReference type="PROSITE" id="PS51186"/>
    </source>
</evidence>
<name>A0A6C0K528_9ZZZZ</name>
<dbReference type="EMBL" id="MN740798">
    <property type="protein sequence ID" value="QHU12261.1"/>
    <property type="molecule type" value="Genomic_DNA"/>
</dbReference>
<dbReference type="PROSITE" id="PS51186">
    <property type="entry name" value="GNAT"/>
    <property type="match status" value="1"/>
</dbReference>
<evidence type="ECO:0000313" key="2">
    <source>
        <dbReference type="EMBL" id="QHU12261.1"/>
    </source>
</evidence>
<accession>A0A6C0K528</accession>
<dbReference type="GO" id="GO:0016747">
    <property type="term" value="F:acyltransferase activity, transferring groups other than amino-acyl groups"/>
    <property type="evidence" value="ECO:0007669"/>
    <property type="project" value="InterPro"/>
</dbReference>
<dbReference type="CDD" id="cd04301">
    <property type="entry name" value="NAT_SF"/>
    <property type="match status" value="1"/>
</dbReference>
<dbReference type="Pfam" id="PF00583">
    <property type="entry name" value="Acetyltransf_1"/>
    <property type="match status" value="1"/>
</dbReference>
<dbReference type="InterPro" id="IPR016181">
    <property type="entry name" value="Acyl_CoA_acyltransferase"/>
</dbReference>
<protein>
    <recommendedName>
        <fullName evidence="1">N-acetyltransferase domain-containing protein</fullName>
    </recommendedName>
</protein>
<feature type="domain" description="N-acetyltransferase" evidence="1">
    <location>
        <begin position="3"/>
        <end position="145"/>
    </location>
</feature>
<reference evidence="2" key="1">
    <citation type="journal article" date="2020" name="Nature">
        <title>Giant virus diversity and host interactions through global metagenomics.</title>
        <authorList>
            <person name="Schulz F."/>
            <person name="Roux S."/>
            <person name="Paez-Espino D."/>
            <person name="Jungbluth S."/>
            <person name="Walsh D.A."/>
            <person name="Denef V.J."/>
            <person name="McMahon K.D."/>
            <person name="Konstantinidis K.T."/>
            <person name="Eloe-Fadrosh E.A."/>
            <person name="Kyrpides N.C."/>
            <person name="Woyke T."/>
        </authorList>
    </citation>
    <scope>NUCLEOTIDE SEQUENCE</scope>
    <source>
        <strain evidence="2">GVMAG-S-1101171-110</strain>
    </source>
</reference>
<dbReference type="Gene3D" id="3.40.630.30">
    <property type="match status" value="1"/>
</dbReference>
<sequence>MYLYSRPLVDRDYRDIKEIFLDNFKNDLPVRDLGISFDDRLADRSIGYFADKEYREMIGFQIISSHVKNKENLYLDYIVISPKYQRSGLGTAIMWSLVKEILKNRESIHLYPANKRLAEWYKRFGFYYTNGGYLNFHSYNTRSYKGSTCPVTTLPFKKIGFKGASRLERCRRWCSRFFGY</sequence>
<proteinExistence type="predicted"/>